<evidence type="ECO:0000256" key="3">
    <source>
        <dbReference type="SAM" id="SignalP"/>
    </source>
</evidence>
<dbReference type="Gene3D" id="2.60.120.1130">
    <property type="match status" value="1"/>
</dbReference>
<evidence type="ECO:0000256" key="1">
    <source>
        <dbReference type="ARBA" id="ARBA00022737"/>
    </source>
</evidence>
<dbReference type="AlphaFoldDB" id="A0A327RNH1"/>
<organism evidence="5 6">
    <name type="scientific">Olleya aquimaris</name>
    <dbReference type="NCBI Taxonomy" id="639310"/>
    <lineage>
        <taxon>Bacteria</taxon>
        <taxon>Pseudomonadati</taxon>
        <taxon>Bacteroidota</taxon>
        <taxon>Flavobacteriia</taxon>
        <taxon>Flavobacteriales</taxon>
        <taxon>Flavobacteriaceae</taxon>
    </lineage>
</organism>
<reference evidence="5 6" key="1">
    <citation type="submission" date="2018-06" db="EMBL/GenBank/DDBJ databases">
        <title>Genomic Encyclopedia of Archaeal and Bacterial Type Strains, Phase II (KMG-II): from individual species to whole genera.</title>
        <authorList>
            <person name="Goeker M."/>
        </authorList>
    </citation>
    <scope>NUCLEOTIDE SEQUENCE [LARGE SCALE GENOMIC DNA]</scope>
    <source>
        <strain evidence="5 6">DSM 24464</strain>
    </source>
</reference>
<dbReference type="InterPro" id="IPR038765">
    <property type="entry name" value="Papain-like_cys_pep_sf"/>
</dbReference>
<dbReference type="InterPro" id="IPR024618">
    <property type="entry name" value="DUF3857"/>
</dbReference>
<dbReference type="Gene3D" id="2.60.40.3140">
    <property type="match status" value="1"/>
</dbReference>
<dbReference type="OrthoDB" id="98874at2"/>
<protein>
    <submittedName>
        <fullName evidence="5">Transglutaminase superfamily protein</fullName>
    </submittedName>
</protein>
<dbReference type="SUPFAM" id="SSF48452">
    <property type="entry name" value="TPR-like"/>
    <property type="match status" value="1"/>
</dbReference>
<comment type="caution">
    <text evidence="5">The sequence shown here is derived from an EMBL/GenBank/DDBJ whole genome shotgun (WGS) entry which is preliminary data.</text>
</comment>
<dbReference type="Gene3D" id="1.25.40.10">
    <property type="entry name" value="Tetratricopeptide repeat domain"/>
    <property type="match status" value="1"/>
</dbReference>
<evidence type="ECO:0000313" key="5">
    <source>
        <dbReference type="EMBL" id="RAJ17164.1"/>
    </source>
</evidence>
<dbReference type="Pfam" id="PF12969">
    <property type="entry name" value="DUF3857"/>
    <property type="match status" value="1"/>
</dbReference>
<keyword evidence="2" id="KW-0802">TPR repeat</keyword>
<dbReference type="InterPro" id="IPR002931">
    <property type="entry name" value="Transglutaminase-like"/>
</dbReference>
<dbReference type="Proteomes" id="UP000248703">
    <property type="component" value="Unassembled WGS sequence"/>
</dbReference>
<dbReference type="RefSeq" id="WP_111659268.1">
    <property type="nucleotide sequence ID" value="NZ_QLLO01000002.1"/>
</dbReference>
<gene>
    <name evidence="5" type="ORF">LY08_00945</name>
</gene>
<feature type="domain" description="Transglutaminase-like" evidence="4">
    <location>
        <begin position="925"/>
        <end position="993"/>
    </location>
</feature>
<dbReference type="InterPro" id="IPR011990">
    <property type="entry name" value="TPR-like_helical_dom_sf"/>
</dbReference>
<keyword evidence="3" id="KW-0732">Signal</keyword>
<evidence type="ECO:0000259" key="4">
    <source>
        <dbReference type="SMART" id="SM00460"/>
    </source>
</evidence>
<accession>A0A327RNH1</accession>
<dbReference type="EMBL" id="QLLO01000002">
    <property type="protein sequence ID" value="RAJ17164.1"/>
    <property type="molecule type" value="Genomic_DNA"/>
</dbReference>
<proteinExistence type="predicted"/>
<sequence length="1248" mass="144096">MKKLFLICISLCFYSALAQDNYNQFWEQLLSNDRVSAEKTLKKIKPTNTIENLVINELMRIENGRFNTNDKFLPAFLKQDNYQYYLYALWNENYLFNTYLETGFNNKNIGAIREVAEANPTHTTIKDAIVYLESVLARDNGKWKTYQAKMDDINSIKNWQYCGVFENLNKSGLDREYGPETKAISSQPFDAESNGFVNWYTSKNNNEAYQFFTNHEEYGRGVNYAQTFLTADKDETVILRIGSGSAFKLWLNDVLILENNQDVVTELNAYQVKVTIPKGNNRLLIKTAESDYGSYFIVSAMNLDGTHNNSLKDSATYAAYNSSTASQLNAETITNDFEVFFKDKLQQNPDDFFNAYCLTRTYLRNSKYEEAKKVLAPFYAKYPKSSLIRKIMTSVYSLEEDYTSIQEINTNMELDDEDYYLPILMKVIVFDELTRMSLSDLEEYLEKLKKAIDLEMMHETADFIYNARKEDKAKVRKNLDNLMKMADGNVKLILRYSALYASLFEEDDKTISILENLAKKKFDLSIIRKLVTYYDRRNQKDKVIKILSNEIDYLGNDNYYLRSIINKLHKYQKYKESIKYIDQGLENFPDSFVFQELKGDALLQLNKKKEAIVAYEASLSHNSNDKSLRKKLKDLNNENNVLKDLVIEDAYDLIDERRGNITTNNYGFNILHDNSTVELYSEGGGNYRYVFIYEITSDNGVERFKEYDLGLSGNYNINKSEIVKKDKSIVPADKSGSSFVFNGLSVGDVIYLDYEYSFSKTGRFYKTYSDRFMLGSFHPTLSSSIKIITPNDYKLNYKSVNGNTQPKISSKGDSKLYEWTILDNPGLPQGEDYMPSDSDIAEYIHLSTIDNWNEISIWYSDLVRSVMEVNSTVEETFNTLFPDGYKQLSEDERAKIIYNYIRNNFTYSYVSFRQSGFVPQKPSKTIKTNLGDCKDFSTLFVTLAKKAELEANLVLVLTSDYGYNSLVLPSTDFNHCIAKVKIDGKDQFLELTDKYLPYKSLPTSLRGATGLEIPLDRNDTKTYDLFRLENLSRETAISKNSVTLNLKKDKIGMVIDSEYTGHINSYYSSVFSEPNAEVVKKTIYDDYDNRLEDDFVLNSVSNIERINDDMLIKYTSDMTLNKKINKIGSTSVLQLPIVSNPYTSSIVSLETREHDIDYMLYENMDVYEVDYTINIEEGQQFTEIPENVNLTFKDHSYSISYTKVKDNQLQVVIKSTPSIDRIKASDYAGFKSYVQNVLDAQEAFIGYK</sequence>
<dbReference type="SUPFAM" id="SSF54001">
    <property type="entry name" value="Cysteine proteinases"/>
    <property type="match status" value="1"/>
</dbReference>
<evidence type="ECO:0000313" key="6">
    <source>
        <dbReference type="Proteomes" id="UP000248703"/>
    </source>
</evidence>
<keyword evidence="6" id="KW-1185">Reference proteome</keyword>
<keyword evidence="1" id="KW-0677">Repeat</keyword>
<evidence type="ECO:0000256" key="2">
    <source>
        <dbReference type="ARBA" id="ARBA00022803"/>
    </source>
</evidence>
<dbReference type="SMART" id="SM00460">
    <property type="entry name" value="TGc"/>
    <property type="match status" value="1"/>
</dbReference>
<name>A0A327RNH1_9FLAO</name>
<dbReference type="PANTHER" id="PTHR44943">
    <property type="entry name" value="CELLULOSE SYNTHASE OPERON PROTEIN C"/>
    <property type="match status" value="1"/>
</dbReference>
<dbReference type="PANTHER" id="PTHR44943:SF4">
    <property type="entry name" value="TPR REPEAT-CONTAINING PROTEIN MJ0798"/>
    <property type="match status" value="1"/>
</dbReference>
<dbReference type="Pfam" id="PF01841">
    <property type="entry name" value="Transglut_core"/>
    <property type="match status" value="1"/>
</dbReference>
<dbReference type="Gene3D" id="3.10.620.30">
    <property type="match status" value="1"/>
</dbReference>
<feature type="signal peptide" evidence="3">
    <location>
        <begin position="1"/>
        <end position="18"/>
    </location>
</feature>
<feature type="chain" id="PRO_5016357517" evidence="3">
    <location>
        <begin position="19"/>
        <end position="1248"/>
    </location>
</feature>
<dbReference type="InterPro" id="IPR051685">
    <property type="entry name" value="Ycf3/AcsC/BcsC/TPR_MFPF"/>
</dbReference>